<dbReference type="Proteomes" id="UP000238801">
    <property type="component" value="Unassembled WGS sequence"/>
</dbReference>
<dbReference type="FunFam" id="3.40.50.720:FF:000084">
    <property type="entry name" value="Short-chain dehydrogenase reductase"/>
    <property type="match status" value="1"/>
</dbReference>
<dbReference type="PRINTS" id="PR00081">
    <property type="entry name" value="GDHRDH"/>
</dbReference>
<comment type="similarity">
    <text evidence="1">Belongs to the short-chain dehydrogenases/reductases (SDR) family.</text>
</comment>
<dbReference type="InterPro" id="IPR036291">
    <property type="entry name" value="NAD(P)-bd_dom_sf"/>
</dbReference>
<dbReference type="EMBL" id="PVTT01000001">
    <property type="protein sequence ID" value="PRY95744.1"/>
    <property type="molecule type" value="Genomic_DNA"/>
</dbReference>
<dbReference type="InterPro" id="IPR002347">
    <property type="entry name" value="SDR_fam"/>
</dbReference>
<sequence length="314" mass="32782">MPGDRHTPVQFHADVPGPSDFAGEAGRGRRRNDAGTGMRRNPSPQLRAVSANEPEWNMAMYDQADFTLKDEVAAITGAGAGIGRAMAETFAAAGAKVAVSDYDVDAANEVAKAITDAGGEAFAIKCDVTSEDDLRSFVSGTAERYGKLTILVSNAGGGGPKPFDMPMKDFVRAYELNVFSLFRLSQLAAEEMEKAGGGAILATSSIGAEDKAKGNASYSSAKAAVNHLVRNTAFDLGPKNIRINAVAPGATRTEALKSVLTDEREKAMLSNTPIKRLGEPQDIANAALFLCSPAASWISGQILTVSGGGIQNLG</sequence>
<dbReference type="PROSITE" id="PS00061">
    <property type="entry name" value="ADH_SHORT"/>
    <property type="match status" value="1"/>
</dbReference>
<dbReference type="GO" id="GO:0008709">
    <property type="term" value="F:cholate 7-alpha-dehydrogenase (NAD+) activity"/>
    <property type="evidence" value="ECO:0007669"/>
    <property type="project" value="TreeGrafter"/>
</dbReference>
<dbReference type="AlphaFoldDB" id="A0A2T0XA34"/>
<evidence type="ECO:0000313" key="5">
    <source>
        <dbReference type="EMBL" id="PRY95744.1"/>
    </source>
</evidence>
<reference evidence="5 6" key="1">
    <citation type="submission" date="2018-03" db="EMBL/GenBank/DDBJ databases">
        <title>Genomic Encyclopedia of Archaeal and Bacterial Type Strains, Phase II (KMG-II): from individual species to whole genera.</title>
        <authorList>
            <person name="Goeker M."/>
        </authorList>
    </citation>
    <scope>NUCLEOTIDE SEQUENCE [LARGE SCALE GENOMIC DNA]</scope>
    <source>
        <strain evidence="5 6">DSM 29318</strain>
    </source>
</reference>
<dbReference type="NCBIfam" id="NF005559">
    <property type="entry name" value="PRK07231.1"/>
    <property type="match status" value="1"/>
</dbReference>
<organism evidence="5 6">
    <name type="scientific">Hasllibacter halocynthiae</name>
    <dbReference type="NCBI Taxonomy" id="595589"/>
    <lineage>
        <taxon>Bacteria</taxon>
        <taxon>Pseudomonadati</taxon>
        <taxon>Pseudomonadota</taxon>
        <taxon>Alphaproteobacteria</taxon>
        <taxon>Rhodobacterales</taxon>
        <taxon>Roseobacteraceae</taxon>
        <taxon>Hasllibacter</taxon>
    </lineage>
</organism>
<dbReference type="Pfam" id="PF13561">
    <property type="entry name" value="adh_short_C2"/>
    <property type="match status" value="1"/>
</dbReference>
<proteinExistence type="inferred from homology"/>
<protein>
    <submittedName>
        <fullName evidence="5">7-alpha-hydroxysteroid dehydrogenase</fullName>
    </submittedName>
</protein>
<dbReference type="PANTHER" id="PTHR43618">
    <property type="entry name" value="7-ALPHA-HYDROXYSTEROID DEHYDROGENASE"/>
    <property type="match status" value="1"/>
</dbReference>
<evidence type="ECO:0000256" key="2">
    <source>
        <dbReference type="ARBA" id="ARBA00022857"/>
    </source>
</evidence>
<feature type="region of interest" description="Disordered" evidence="4">
    <location>
        <begin position="1"/>
        <end position="44"/>
    </location>
</feature>
<evidence type="ECO:0000256" key="3">
    <source>
        <dbReference type="ARBA" id="ARBA00023002"/>
    </source>
</evidence>
<evidence type="ECO:0000256" key="4">
    <source>
        <dbReference type="SAM" id="MobiDB-lite"/>
    </source>
</evidence>
<dbReference type="InterPro" id="IPR020904">
    <property type="entry name" value="Sc_DH/Rdtase_CS"/>
</dbReference>
<evidence type="ECO:0000313" key="6">
    <source>
        <dbReference type="Proteomes" id="UP000238801"/>
    </source>
</evidence>
<keyword evidence="6" id="KW-1185">Reference proteome</keyword>
<dbReference type="NCBIfam" id="NF004773">
    <property type="entry name" value="PRK06113.1"/>
    <property type="match status" value="1"/>
</dbReference>
<comment type="caution">
    <text evidence="5">The sequence shown here is derived from an EMBL/GenBank/DDBJ whole genome shotgun (WGS) entry which is preliminary data.</text>
</comment>
<keyword evidence="3" id="KW-0560">Oxidoreductase</keyword>
<dbReference type="InterPro" id="IPR052178">
    <property type="entry name" value="Sec_Metab_Biosynth_SDR"/>
</dbReference>
<dbReference type="GO" id="GO:0005829">
    <property type="term" value="C:cytosol"/>
    <property type="evidence" value="ECO:0007669"/>
    <property type="project" value="TreeGrafter"/>
</dbReference>
<gene>
    <name evidence="5" type="ORF">BCF33_1371</name>
</gene>
<evidence type="ECO:0000256" key="1">
    <source>
        <dbReference type="ARBA" id="ARBA00006484"/>
    </source>
</evidence>
<name>A0A2T0XA34_9RHOB</name>
<keyword evidence="2" id="KW-0521">NADP</keyword>
<accession>A0A2T0XA34</accession>
<dbReference type="PANTHER" id="PTHR43618:SF8">
    <property type="entry name" value="7ALPHA-HYDROXYSTEROID DEHYDROGENASE"/>
    <property type="match status" value="1"/>
</dbReference>
<dbReference type="Gene3D" id="3.40.50.720">
    <property type="entry name" value="NAD(P)-binding Rossmann-like Domain"/>
    <property type="match status" value="1"/>
</dbReference>
<dbReference type="SUPFAM" id="SSF51735">
    <property type="entry name" value="NAD(P)-binding Rossmann-fold domains"/>
    <property type="match status" value="1"/>
</dbReference>